<evidence type="ECO:0000313" key="4">
    <source>
        <dbReference type="Proteomes" id="UP000230423"/>
    </source>
</evidence>
<protein>
    <submittedName>
        <fullName evidence="3">Uncharacterized protein</fullName>
    </submittedName>
</protein>
<dbReference type="OrthoDB" id="10266706at2759"/>
<keyword evidence="4" id="KW-1185">Reference proteome</keyword>
<dbReference type="EMBL" id="KZ344989">
    <property type="protein sequence ID" value="PIO77680.1"/>
    <property type="molecule type" value="Genomic_DNA"/>
</dbReference>
<accession>A0A2G9V7F9</accession>
<keyword evidence="2" id="KW-1133">Transmembrane helix</keyword>
<sequence>MVLISLVPYGYHVPTRLHAVAVLISNWTQKASDYAVDERAGDDADDHCRVFEESTVEVIVVVYRSIKVNNARTWCALTVNNELFTRDISGTVFSLVMIIVLVVSMYLLMKHRMQVQSRFTASRRDEMARAAAIYGITRRGDVIAPEDLRIAPFVAAGIDGPPPYVLHTYASRMRNDILPPLPSYEDATKDAPIRLSPAVEPSVPIRVTVQPMGPSSSSTDPQMWDPLSRPEVPGEDDVTHETPIISRVVSSRRSL</sequence>
<evidence type="ECO:0000256" key="1">
    <source>
        <dbReference type="SAM" id="MobiDB-lite"/>
    </source>
</evidence>
<feature type="transmembrane region" description="Helical" evidence="2">
    <location>
        <begin position="88"/>
        <end position="109"/>
    </location>
</feature>
<evidence type="ECO:0000313" key="3">
    <source>
        <dbReference type="EMBL" id="PIO77680.1"/>
    </source>
</evidence>
<evidence type="ECO:0000256" key="2">
    <source>
        <dbReference type="SAM" id="Phobius"/>
    </source>
</evidence>
<dbReference type="AlphaFoldDB" id="A0A2G9V7F9"/>
<reference evidence="3 4" key="1">
    <citation type="submission" date="2015-09" db="EMBL/GenBank/DDBJ databases">
        <title>Draft genome of the parasitic nematode Teladorsagia circumcincta isolate WARC Sus (inbred).</title>
        <authorList>
            <person name="Mitreva M."/>
        </authorList>
    </citation>
    <scope>NUCLEOTIDE SEQUENCE [LARGE SCALE GENOMIC DNA]</scope>
    <source>
        <strain evidence="3 4">S</strain>
    </source>
</reference>
<gene>
    <name evidence="3" type="ORF">TELCIR_00165</name>
</gene>
<keyword evidence="2" id="KW-0472">Membrane</keyword>
<proteinExistence type="predicted"/>
<dbReference type="Proteomes" id="UP000230423">
    <property type="component" value="Unassembled WGS sequence"/>
</dbReference>
<name>A0A2G9V7F9_TELCI</name>
<organism evidence="3 4">
    <name type="scientific">Teladorsagia circumcincta</name>
    <name type="common">Brown stomach worm</name>
    <name type="synonym">Ostertagia circumcincta</name>
    <dbReference type="NCBI Taxonomy" id="45464"/>
    <lineage>
        <taxon>Eukaryota</taxon>
        <taxon>Metazoa</taxon>
        <taxon>Ecdysozoa</taxon>
        <taxon>Nematoda</taxon>
        <taxon>Chromadorea</taxon>
        <taxon>Rhabditida</taxon>
        <taxon>Rhabditina</taxon>
        <taxon>Rhabditomorpha</taxon>
        <taxon>Strongyloidea</taxon>
        <taxon>Trichostrongylidae</taxon>
        <taxon>Teladorsagia</taxon>
    </lineage>
</organism>
<keyword evidence="2" id="KW-0812">Transmembrane</keyword>
<feature type="region of interest" description="Disordered" evidence="1">
    <location>
        <begin position="209"/>
        <end position="244"/>
    </location>
</feature>